<accession>A0ABN2U6W7</accession>
<evidence type="ECO:0000313" key="2">
    <source>
        <dbReference type="EMBL" id="GAA2029764.1"/>
    </source>
</evidence>
<organism evidence="2 3">
    <name type="scientific">Agromyces tropicus</name>
    <dbReference type="NCBI Taxonomy" id="555371"/>
    <lineage>
        <taxon>Bacteria</taxon>
        <taxon>Bacillati</taxon>
        <taxon>Actinomycetota</taxon>
        <taxon>Actinomycetes</taxon>
        <taxon>Micrococcales</taxon>
        <taxon>Microbacteriaceae</taxon>
        <taxon>Agromyces</taxon>
    </lineage>
</organism>
<gene>
    <name evidence="2" type="ORF">GCM10009819_11780</name>
</gene>
<keyword evidence="3" id="KW-1185">Reference proteome</keyword>
<protein>
    <submittedName>
        <fullName evidence="2">Uncharacterized protein</fullName>
    </submittedName>
</protein>
<dbReference type="EMBL" id="BAAAPW010000002">
    <property type="protein sequence ID" value="GAA2029764.1"/>
    <property type="molecule type" value="Genomic_DNA"/>
</dbReference>
<name>A0ABN2U6W7_9MICO</name>
<reference evidence="2 3" key="1">
    <citation type="journal article" date="2019" name="Int. J. Syst. Evol. Microbiol.">
        <title>The Global Catalogue of Microorganisms (GCM) 10K type strain sequencing project: providing services to taxonomists for standard genome sequencing and annotation.</title>
        <authorList>
            <consortium name="The Broad Institute Genomics Platform"/>
            <consortium name="The Broad Institute Genome Sequencing Center for Infectious Disease"/>
            <person name="Wu L."/>
            <person name="Ma J."/>
        </authorList>
    </citation>
    <scope>NUCLEOTIDE SEQUENCE [LARGE SCALE GENOMIC DNA]</scope>
    <source>
        <strain evidence="2 3">JCM 15672</strain>
    </source>
</reference>
<dbReference type="RefSeq" id="WP_344370302.1">
    <property type="nucleotide sequence ID" value="NZ_BAAAPW010000002.1"/>
</dbReference>
<sequence>MTDKDDILGRFAAGEAGPPPAPRIVDGETAGGEPADEVADADEAHDTGDADETPGS</sequence>
<evidence type="ECO:0000313" key="3">
    <source>
        <dbReference type="Proteomes" id="UP001501196"/>
    </source>
</evidence>
<proteinExistence type="predicted"/>
<dbReference type="Proteomes" id="UP001501196">
    <property type="component" value="Unassembled WGS sequence"/>
</dbReference>
<feature type="region of interest" description="Disordered" evidence="1">
    <location>
        <begin position="1"/>
        <end position="56"/>
    </location>
</feature>
<evidence type="ECO:0000256" key="1">
    <source>
        <dbReference type="SAM" id="MobiDB-lite"/>
    </source>
</evidence>
<comment type="caution">
    <text evidence="2">The sequence shown here is derived from an EMBL/GenBank/DDBJ whole genome shotgun (WGS) entry which is preliminary data.</text>
</comment>